<dbReference type="AlphaFoldDB" id="A0A085NGK3"/>
<gene>
    <name evidence="1" type="ORF">M514_19232</name>
</gene>
<evidence type="ECO:0000313" key="1">
    <source>
        <dbReference type="EMBL" id="KFD68599.1"/>
    </source>
</evidence>
<proteinExistence type="predicted"/>
<organism evidence="1">
    <name type="scientific">Trichuris suis</name>
    <name type="common">pig whipworm</name>
    <dbReference type="NCBI Taxonomy" id="68888"/>
    <lineage>
        <taxon>Eukaryota</taxon>
        <taxon>Metazoa</taxon>
        <taxon>Ecdysozoa</taxon>
        <taxon>Nematoda</taxon>
        <taxon>Enoplea</taxon>
        <taxon>Dorylaimia</taxon>
        <taxon>Trichinellida</taxon>
        <taxon>Trichuridae</taxon>
        <taxon>Trichuris</taxon>
    </lineage>
</organism>
<dbReference type="PANTHER" id="PTHR21301">
    <property type="entry name" value="REVERSE TRANSCRIPTASE"/>
    <property type="match status" value="1"/>
</dbReference>
<accession>A0A085NGK3</accession>
<name>A0A085NGK3_9BILA</name>
<dbReference type="EMBL" id="KL367503">
    <property type="protein sequence ID" value="KFD68599.1"/>
    <property type="molecule type" value="Genomic_DNA"/>
</dbReference>
<dbReference type="Proteomes" id="UP000030758">
    <property type="component" value="Unassembled WGS sequence"/>
</dbReference>
<reference evidence="1" key="1">
    <citation type="journal article" date="2014" name="Nat. Genet.">
        <title>Genome and transcriptome of the porcine whipworm Trichuris suis.</title>
        <authorList>
            <person name="Jex A.R."/>
            <person name="Nejsum P."/>
            <person name="Schwarz E.M."/>
            <person name="Hu L."/>
            <person name="Young N.D."/>
            <person name="Hall R.S."/>
            <person name="Korhonen P.K."/>
            <person name="Liao S."/>
            <person name="Thamsborg S."/>
            <person name="Xia J."/>
            <person name="Xu P."/>
            <person name="Wang S."/>
            <person name="Scheerlinck J.P."/>
            <person name="Hofmann A."/>
            <person name="Sternberg P.W."/>
            <person name="Wang J."/>
            <person name="Gasser R.B."/>
        </authorList>
    </citation>
    <scope>NUCLEOTIDE SEQUENCE [LARGE SCALE GENOMIC DNA]</scope>
    <source>
        <strain evidence="1">DCEP-RM93F</strain>
    </source>
</reference>
<protein>
    <submittedName>
        <fullName evidence="1">Uncharacterized protein</fullName>
    </submittedName>
</protein>
<dbReference type="PANTHER" id="PTHR21301:SF11">
    <property type="entry name" value="GIY-YIG DOMAIN-CONTAINING PROTEIN"/>
    <property type="match status" value="1"/>
</dbReference>
<sequence length="258" mass="28851">WEFSRSNDAEQRLSHSEDKKVVVNLSSETLNDMETSVLAKGLNFVPTPKAAPLLDIVASVESSLGPHIPAQQAAEIRGAFLDTLTQRNIKAVSNITGEERRTLKTLRQKTQLVITKADKGNVVVVLDKKMYVQKITELLNGAAYTAIQDDPTENVRKTLRSLLEYFEHEAHDKEISKIRNHIYYISNTQCPELYGLPKIHKPEVPLRPVVSSVKSVTARLASYLKTIIRPLTGNRTSAVRNSKDFCAEMKSLQLDTSP</sequence>
<feature type="non-terminal residue" evidence="1">
    <location>
        <position position="1"/>
    </location>
</feature>